<dbReference type="AlphaFoldDB" id="A0A1J1HR91"/>
<evidence type="ECO:0000313" key="1">
    <source>
        <dbReference type="EMBL" id="CRK90592.1"/>
    </source>
</evidence>
<dbReference type="Proteomes" id="UP000183832">
    <property type="component" value="Unassembled WGS sequence"/>
</dbReference>
<organism evidence="1 2">
    <name type="scientific">Clunio marinus</name>
    <dbReference type="NCBI Taxonomy" id="568069"/>
    <lineage>
        <taxon>Eukaryota</taxon>
        <taxon>Metazoa</taxon>
        <taxon>Ecdysozoa</taxon>
        <taxon>Arthropoda</taxon>
        <taxon>Hexapoda</taxon>
        <taxon>Insecta</taxon>
        <taxon>Pterygota</taxon>
        <taxon>Neoptera</taxon>
        <taxon>Endopterygota</taxon>
        <taxon>Diptera</taxon>
        <taxon>Nematocera</taxon>
        <taxon>Chironomoidea</taxon>
        <taxon>Chironomidae</taxon>
        <taxon>Clunio</taxon>
    </lineage>
</organism>
<protein>
    <submittedName>
        <fullName evidence="1">CLUMA_CG004294, isoform A</fullName>
    </submittedName>
</protein>
<sequence length="61" mass="6910">MELGLAYPLSLERDFPILVGKVTQAKIINHDEVTSSTFCQNLFFNSALQRVTQTCLTLKHQ</sequence>
<evidence type="ECO:0000313" key="2">
    <source>
        <dbReference type="Proteomes" id="UP000183832"/>
    </source>
</evidence>
<proteinExistence type="predicted"/>
<name>A0A1J1HR91_9DIPT</name>
<accession>A0A1J1HR91</accession>
<gene>
    <name evidence="1" type="ORF">CLUMA_CG004294</name>
</gene>
<keyword evidence="2" id="KW-1185">Reference proteome</keyword>
<dbReference type="EMBL" id="CVRI01000020">
    <property type="protein sequence ID" value="CRK90592.1"/>
    <property type="molecule type" value="Genomic_DNA"/>
</dbReference>
<reference evidence="1 2" key="1">
    <citation type="submission" date="2015-04" db="EMBL/GenBank/DDBJ databases">
        <authorList>
            <person name="Syromyatnikov M.Y."/>
            <person name="Popov V.N."/>
        </authorList>
    </citation>
    <scope>NUCLEOTIDE SEQUENCE [LARGE SCALE GENOMIC DNA]</scope>
</reference>